<proteinExistence type="predicted"/>
<organism evidence="2 3">
    <name type="scientific">Flagellimonas oceani</name>
    <dbReference type="NCBI Taxonomy" id="2698672"/>
    <lineage>
        <taxon>Bacteria</taxon>
        <taxon>Pseudomonadati</taxon>
        <taxon>Bacteroidota</taxon>
        <taxon>Flavobacteriia</taxon>
        <taxon>Flavobacteriales</taxon>
        <taxon>Flavobacteriaceae</taxon>
        <taxon>Flagellimonas</taxon>
    </lineage>
</organism>
<dbReference type="KEGG" id="mut:GVT53_14050"/>
<evidence type="ECO:0008006" key="4">
    <source>
        <dbReference type="Google" id="ProtNLM"/>
    </source>
</evidence>
<reference evidence="2 3" key="1">
    <citation type="submission" date="2020-02" db="EMBL/GenBank/DDBJ databases">
        <title>Complete genome of Muricauda sp. 501str8.</title>
        <authorList>
            <person name="Dong B."/>
            <person name="Zhu S."/>
            <person name="Yang J."/>
            <person name="Chen J."/>
        </authorList>
    </citation>
    <scope>NUCLEOTIDE SEQUENCE [LARGE SCALE GENOMIC DNA]</scope>
    <source>
        <strain evidence="2 3">501str8</strain>
    </source>
</reference>
<sequence>MTREKGLETILVLVLASLILYLKFDTKWLLYLSLFFLVVSVISAKLTIIIGKIWFTFSHYFGMVMNVLIMFLIFYIILTPLSFLQKLAKKNKILQKPNGETYFHQRNHIYTVRDVEKPW</sequence>
<protein>
    <recommendedName>
        <fullName evidence="4">SxtJ</fullName>
    </recommendedName>
</protein>
<dbReference type="AlphaFoldDB" id="A0A6G7J4F2"/>
<evidence type="ECO:0000313" key="2">
    <source>
        <dbReference type="EMBL" id="QII45753.1"/>
    </source>
</evidence>
<evidence type="ECO:0000313" key="3">
    <source>
        <dbReference type="Proteomes" id="UP000502928"/>
    </source>
</evidence>
<feature type="transmembrane region" description="Helical" evidence="1">
    <location>
        <begin position="60"/>
        <end position="84"/>
    </location>
</feature>
<evidence type="ECO:0000256" key="1">
    <source>
        <dbReference type="SAM" id="Phobius"/>
    </source>
</evidence>
<dbReference type="EMBL" id="CP049616">
    <property type="protein sequence ID" value="QII45753.1"/>
    <property type="molecule type" value="Genomic_DNA"/>
</dbReference>
<keyword evidence="1" id="KW-1133">Transmembrane helix</keyword>
<name>A0A6G7J4F2_9FLAO</name>
<feature type="transmembrane region" description="Helical" evidence="1">
    <location>
        <begin position="6"/>
        <end position="22"/>
    </location>
</feature>
<keyword evidence="3" id="KW-1185">Reference proteome</keyword>
<dbReference type="Proteomes" id="UP000502928">
    <property type="component" value="Chromosome"/>
</dbReference>
<dbReference type="RefSeq" id="WP_166249141.1">
    <property type="nucleotide sequence ID" value="NZ_CP049616.1"/>
</dbReference>
<gene>
    <name evidence="2" type="ORF">GVT53_14050</name>
</gene>
<accession>A0A6G7J4F2</accession>
<feature type="transmembrane region" description="Helical" evidence="1">
    <location>
        <begin position="29"/>
        <end position="54"/>
    </location>
</feature>
<keyword evidence="1" id="KW-0812">Transmembrane</keyword>
<keyword evidence="1" id="KW-0472">Membrane</keyword>